<dbReference type="GO" id="GO:0031175">
    <property type="term" value="P:neuron projection development"/>
    <property type="evidence" value="ECO:0000318"/>
    <property type="project" value="GO_Central"/>
</dbReference>
<comment type="similarity">
    <text evidence="1">Belongs to the ataxin-10 family.</text>
</comment>
<dbReference type="CTD" id="25814"/>
<dbReference type="InterPro" id="IPR019156">
    <property type="entry name" value="Ataxin-10_domain"/>
</dbReference>
<dbReference type="PANTHER" id="PTHR13255">
    <property type="entry name" value="ATAXIN-10"/>
    <property type="match status" value="1"/>
</dbReference>
<dbReference type="PANTHER" id="PTHR13255:SF0">
    <property type="entry name" value="ATAXIN-10"/>
    <property type="match status" value="1"/>
</dbReference>
<reference evidence="8" key="1">
    <citation type="submission" date="2015-02" db="EMBL/GenBank/DDBJ databases">
        <title>Genome sequencing for Strongylocentrotus purpuratus.</title>
        <authorList>
            <person name="Murali S."/>
            <person name="Liu Y."/>
            <person name="Vee V."/>
            <person name="English A."/>
            <person name="Wang M."/>
            <person name="Skinner E."/>
            <person name="Han Y."/>
            <person name="Muzny D.M."/>
            <person name="Worley K.C."/>
            <person name="Gibbs R.A."/>
        </authorList>
    </citation>
    <scope>NUCLEOTIDE SEQUENCE</scope>
</reference>
<organism evidence="7 8">
    <name type="scientific">Strongylocentrotus purpuratus</name>
    <name type="common">Purple sea urchin</name>
    <dbReference type="NCBI Taxonomy" id="7668"/>
    <lineage>
        <taxon>Eukaryota</taxon>
        <taxon>Metazoa</taxon>
        <taxon>Echinodermata</taxon>
        <taxon>Eleutherozoa</taxon>
        <taxon>Echinozoa</taxon>
        <taxon>Echinoidea</taxon>
        <taxon>Euechinoidea</taxon>
        <taxon>Echinacea</taxon>
        <taxon>Camarodonta</taxon>
        <taxon>Echinidea</taxon>
        <taxon>Strongylocentrotidae</taxon>
        <taxon>Strongylocentrotus</taxon>
    </lineage>
</organism>
<dbReference type="InterPro" id="IPR051374">
    <property type="entry name" value="Ataxin-10/CTR86_families"/>
</dbReference>
<reference evidence="7" key="2">
    <citation type="submission" date="2021-01" db="UniProtKB">
        <authorList>
            <consortium name="EnsemblMetazoa"/>
        </authorList>
    </citation>
    <scope>IDENTIFICATION</scope>
</reference>
<comment type="function">
    <text evidence="5">May play a role in the regulation of cytokinesis. May play a role in signaling by stimulating protein glycosylation. Induces neuritogenesis by activating the Ras-MAP kinase pathway and is necessary for the survival of cerebellar neurons. Does not appear to play a major role in ciliogenesis.</text>
</comment>
<dbReference type="Proteomes" id="UP000007110">
    <property type="component" value="Unassembled WGS sequence"/>
</dbReference>
<evidence type="ECO:0000256" key="2">
    <source>
        <dbReference type="ARBA" id="ARBA00018804"/>
    </source>
</evidence>
<name>A0A7M7GGR1_STRPU</name>
<dbReference type="GeneID" id="577443"/>
<dbReference type="SUPFAM" id="SSF48371">
    <property type="entry name" value="ARM repeat"/>
    <property type="match status" value="1"/>
</dbReference>
<keyword evidence="3" id="KW-0132">Cell division</keyword>
<evidence type="ECO:0000256" key="1">
    <source>
        <dbReference type="ARBA" id="ARBA00008384"/>
    </source>
</evidence>
<dbReference type="InParanoid" id="A0A7M7GGR1"/>
<dbReference type="EnsemblMetazoa" id="XM_003727898">
    <property type="protein sequence ID" value="XP_003727946"/>
    <property type="gene ID" value="LOC577443"/>
</dbReference>
<evidence type="ECO:0000256" key="5">
    <source>
        <dbReference type="ARBA" id="ARBA00045173"/>
    </source>
</evidence>
<sequence length="476" mass="52890">MDGKTGDSLIKSMYSDGTLREPSDILKTLKEFTLGARESSFRETLTLHNVRFLTDYFQQCVEALTSQQVFNVECCTECLRCLRNACAQCVENQEAVLRSLAIPAVRQLLRYLVETVSLEEQYLVLLRCCIQFLTNLASGHEAGQRAVWKDIIHDLIHPLLCVPDGKLNQYSCMLLQTVLQCSDNIISFAETVDASESMEAVLAACSEESEHDFCLQLVKLMLQSSVITSSLFDKLSISSQILLLHIAGACVSSESRQQHPEADNAISDSTLSCFAKKFKSTAHCILALAMKDRDEEDQNPQLVMSLLEVLCAASAETDLQPFLQDMDFVLETSLGLLDMVEQVGRSSDNAFSVRQDGAGTGDDASLAAEPGYGFKRNLVQLIGNMCFRHRGNQDRVRELKGIPTILQQCNIDSKNAFINQWAILAIRNLCENNLENQAFLLSLKSQGVADNEALGRLGYEAALREDGQIYLKNLKK</sequence>
<dbReference type="RefSeq" id="XP_003727946.2">
    <property type="nucleotide sequence ID" value="XM_003727898.3"/>
</dbReference>
<proteinExistence type="inferred from homology"/>
<keyword evidence="8" id="KW-1185">Reference proteome</keyword>
<dbReference type="OrthoDB" id="379794at2759"/>
<protein>
    <recommendedName>
        <fullName evidence="2">Ataxin-10</fullName>
    </recommendedName>
</protein>
<accession>A0A7M7GGR1</accession>
<dbReference type="Gene3D" id="1.25.10.10">
    <property type="entry name" value="Leucine-rich Repeat Variant"/>
    <property type="match status" value="2"/>
</dbReference>
<keyword evidence="4" id="KW-0131">Cell cycle</keyword>
<dbReference type="KEGG" id="spu:577443"/>
<dbReference type="InterPro" id="IPR011989">
    <property type="entry name" value="ARM-like"/>
</dbReference>
<evidence type="ECO:0000256" key="3">
    <source>
        <dbReference type="ARBA" id="ARBA00022618"/>
    </source>
</evidence>
<dbReference type="GO" id="GO:0051301">
    <property type="term" value="P:cell division"/>
    <property type="evidence" value="ECO:0007669"/>
    <property type="project" value="UniProtKB-KW"/>
</dbReference>
<evidence type="ECO:0000259" key="6">
    <source>
        <dbReference type="Pfam" id="PF09759"/>
    </source>
</evidence>
<feature type="domain" description="Ataxin-10" evidence="6">
    <location>
        <begin position="374"/>
        <end position="471"/>
    </location>
</feature>
<evidence type="ECO:0000313" key="7">
    <source>
        <dbReference type="EnsemblMetazoa" id="XP_003727946"/>
    </source>
</evidence>
<evidence type="ECO:0000256" key="4">
    <source>
        <dbReference type="ARBA" id="ARBA00023306"/>
    </source>
</evidence>
<dbReference type="AlphaFoldDB" id="A0A7M7GGR1"/>
<dbReference type="Pfam" id="PF09759">
    <property type="entry name" value="Atx10homo_assoc"/>
    <property type="match status" value="1"/>
</dbReference>
<evidence type="ECO:0000313" key="8">
    <source>
        <dbReference type="Proteomes" id="UP000007110"/>
    </source>
</evidence>
<dbReference type="GO" id="GO:0005829">
    <property type="term" value="C:cytosol"/>
    <property type="evidence" value="ECO:0000318"/>
    <property type="project" value="GO_Central"/>
</dbReference>
<dbReference type="InterPro" id="IPR016024">
    <property type="entry name" value="ARM-type_fold"/>
</dbReference>
<dbReference type="OMA" id="CAWESPP"/>